<evidence type="ECO:0000313" key="3">
    <source>
        <dbReference type="Proteomes" id="UP000001683"/>
    </source>
</evidence>
<keyword evidence="1" id="KW-0812">Transmembrane</keyword>
<dbReference type="KEGG" id="nth:Nther_0863"/>
<feature type="transmembrane region" description="Helical" evidence="1">
    <location>
        <begin position="69"/>
        <end position="87"/>
    </location>
</feature>
<dbReference type="STRING" id="457570.Nther_0863"/>
<organism evidence="2 3">
    <name type="scientific">Natranaerobius thermophilus (strain ATCC BAA-1301 / DSM 18059 / JW/NM-WN-LF)</name>
    <dbReference type="NCBI Taxonomy" id="457570"/>
    <lineage>
        <taxon>Bacteria</taxon>
        <taxon>Bacillati</taxon>
        <taxon>Bacillota</taxon>
        <taxon>Clostridia</taxon>
        <taxon>Natranaerobiales</taxon>
        <taxon>Natranaerobiaceae</taxon>
        <taxon>Natranaerobius</taxon>
    </lineage>
</organism>
<evidence type="ECO:0000256" key="1">
    <source>
        <dbReference type="SAM" id="Phobius"/>
    </source>
</evidence>
<name>B2A882_NATTJ</name>
<dbReference type="EMBL" id="CP001034">
    <property type="protein sequence ID" value="ACB84448.1"/>
    <property type="molecule type" value="Genomic_DNA"/>
</dbReference>
<dbReference type="InParanoid" id="B2A882"/>
<gene>
    <name evidence="2" type="ordered locus">Nther_0863</name>
</gene>
<dbReference type="HOGENOM" id="CLU_1914821_0_0_9"/>
<dbReference type="Proteomes" id="UP000001683">
    <property type="component" value="Chromosome"/>
</dbReference>
<dbReference type="AlphaFoldDB" id="B2A882"/>
<feature type="transmembrane region" description="Helical" evidence="1">
    <location>
        <begin position="99"/>
        <end position="122"/>
    </location>
</feature>
<accession>B2A882</accession>
<reference evidence="2 3" key="1">
    <citation type="submission" date="2008-04" db="EMBL/GenBank/DDBJ databases">
        <title>Complete sequence of chromosome of Natranaerobius thermophilus JW/NM-WN-LF.</title>
        <authorList>
            <consortium name="US DOE Joint Genome Institute"/>
            <person name="Copeland A."/>
            <person name="Lucas S."/>
            <person name="Lapidus A."/>
            <person name="Glavina del Rio T."/>
            <person name="Dalin E."/>
            <person name="Tice H."/>
            <person name="Bruce D."/>
            <person name="Goodwin L."/>
            <person name="Pitluck S."/>
            <person name="Chertkov O."/>
            <person name="Brettin T."/>
            <person name="Detter J.C."/>
            <person name="Han C."/>
            <person name="Kuske C.R."/>
            <person name="Schmutz J."/>
            <person name="Larimer F."/>
            <person name="Land M."/>
            <person name="Hauser L."/>
            <person name="Kyrpides N."/>
            <person name="Lykidis A."/>
            <person name="Mesbah N.M."/>
            <person name="Wiegel J."/>
        </authorList>
    </citation>
    <scope>NUCLEOTIDE SEQUENCE [LARGE SCALE GENOMIC DNA]</scope>
    <source>
        <strain evidence="3">ATCC BAA-1301 / DSM 18059 / JW/NM-WN-LF</strain>
    </source>
</reference>
<proteinExistence type="predicted"/>
<keyword evidence="1" id="KW-0472">Membrane</keyword>
<sequence>MLKDVSWYRKNVSSLMLSLGIVGIILSILAPNPNATGLFIVISTIPIIMTGITRARLNKADKGSLIEARIIIEASWISLNMGLSYVVMSPSAYYSAGSILTQIGLVVVGLLFLILGAGSIIAHGKAGHVLTP</sequence>
<keyword evidence="3" id="KW-1185">Reference proteome</keyword>
<feature type="transmembrane region" description="Helical" evidence="1">
    <location>
        <begin position="12"/>
        <end position="30"/>
    </location>
</feature>
<reference evidence="2 3" key="2">
    <citation type="journal article" date="2011" name="J. Bacteriol.">
        <title>Complete genome sequence of the anaerobic, halophilic alkalithermophile Natranaerobius thermophilus JW/NM-WN-LF.</title>
        <authorList>
            <person name="Zhao B."/>
            <person name="Mesbah N.M."/>
            <person name="Dalin E."/>
            <person name="Goodwin L."/>
            <person name="Nolan M."/>
            <person name="Pitluck S."/>
            <person name="Chertkov O."/>
            <person name="Brettin T.S."/>
            <person name="Han J."/>
            <person name="Larimer F.W."/>
            <person name="Land M.L."/>
            <person name="Hauser L."/>
            <person name="Kyrpides N."/>
            <person name="Wiegel J."/>
        </authorList>
    </citation>
    <scope>NUCLEOTIDE SEQUENCE [LARGE SCALE GENOMIC DNA]</scope>
    <source>
        <strain evidence="3">ATCC BAA-1301 / DSM 18059 / JW/NM-WN-LF</strain>
    </source>
</reference>
<feature type="transmembrane region" description="Helical" evidence="1">
    <location>
        <begin position="36"/>
        <end position="57"/>
    </location>
</feature>
<protein>
    <recommendedName>
        <fullName evidence="4">DUF2178 domain-containing protein</fullName>
    </recommendedName>
</protein>
<evidence type="ECO:0008006" key="4">
    <source>
        <dbReference type="Google" id="ProtNLM"/>
    </source>
</evidence>
<dbReference type="RefSeq" id="WP_012447326.1">
    <property type="nucleotide sequence ID" value="NC_010718.1"/>
</dbReference>
<evidence type="ECO:0000313" key="2">
    <source>
        <dbReference type="EMBL" id="ACB84448.1"/>
    </source>
</evidence>
<keyword evidence="1" id="KW-1133">Transmembrane helix</keyword>